<dbReference type="STRING" id="1220495.SAMN05216288_2406"/>
<feature type="domain" description="MobA-like NTP transferase" evidence="9">
    <location>
        <begin position="13"/>
        <end position="167"/>
    </location>
</feature>
<dbReference type="InterPro" id="IPR013482">
    <property type="entry name" value="Molybde_CF_guanTrfase"/>
</dbReference>
<proteinExistence type="inferred from homology"/>
<dbReference type="GO" id="GO:0061603">
    <property type="term" value="F:molybdenum cofactor guanylyltransferase activity"/>
    <property type="evidence" value="ECO:0007669"/>
    <property type="project" value="UniProtKB-EC"/>
</dbReference>
<keyword evidence="4 8" id="KW-0547">Nucleotide-binding</keyword>
<reference evidence="11" key="1">
    <citation type="submission" date="2016-11" db="EMBL/GenBank/DDBJ databases">
        <authorList>
            <person name="Varghese N."/>
            <person name="Submissions S."/>
        </authorList>
    </citation>
    <scope>NUCLEOTIDE SEQUENCE [LARGE SCALE GENOMIC DNA]</scope>
    <source>
        <strain evidence="11">CECT 8089</strain>
    </source>
</reference>
<keyword evidence="10" id="KW-0548">Nucleotidyltransferase</keyword>
<dbReference type="OrthoDB" id="9788394at2"/>
<comment type="domain">
    <text evidence="8">The N-terminal domain determines nucleotide recognition and specific binding, while the C-terminal domain determines the specific binding to the target protein.</text>
</comment>
<keyword evidence="11" id="KW-1185">Reference proteome</keyword>
<comment type="cofactor">
    <cofactor evidence="8">
        <name>Mg(2+)</name>
        <dbReference type="ChEBI" id="CHEBI:18420"/>
    </cofactor>
</comment>
<evidence type="ECO:0000256" key="1">
    <source>
        <dbReference type="ARBA" id="ARBA00022490"/>
    </source>
</evidence>
<dbReference type="PANTHER" id="PTHR19136:SF81">
    <property type="entry name" value="MOLYBDENUM COFACTOR GUANYLYLTRANSFERASE"/>
    <property type="match status" value="1"/>
</dbReference>
<comment type="subunit">
    <text evidence="8">Monomer.</text>
</comment>
<keyword evidence="1 8" id="KW-0963">Cytoplasm</keyword>
<sequence>MPAPDPSQPFSVAVLAGGRGQRMGGLDKGLVAWQARPMIAWLHEVVRPLTDDLIISCNRNQDTYAAYADRLVGDDSADYPGPLAGIRAALQVARHPLLLVLPCDAPRVDRALIESLLAVAADGPVMAQRGGYWEPLFAVIPRSLLPSLEQAWQAGERSTQRWLRHHQPAALLCDIDDPRLSNLNSPELLQ</sequence>
<comment type="function">
    <text evidence="8">Transfers a GMP moiety from GTP to Mo-molybdopterin (Mo-MPT) cofactor (Moco or molybdenum cofactor) to form Mo-molybdopterin guanine dinucleotide (Mo-MGD) cofactor.</text>
</comment>
<keyword evidence="6 8" id="KW-0342">GTP-binding</keyword>
<dbReference type="GO" id="GO:1902758">
    <property type="term" value="P:bis(molybdopterin guanine dinucleotide)molybdenum biosynthetic process"/>
    <property type="evidence" value="ECO:0007669"/>
    <property type="project" value="TreeGrafter"/>
</dbReference>
<keyword evidence="3 8" id="KW-0479">Metal-binding</keyword>
<dbReference type="InterPro" id="IPR025877">
    <property type="entry name" value="MobA-like_NTP_Trfase"/>
</dbReference>
<gene>
    <name evidence="8" type="primary">mobA</name>
    <name evidence="10" type="ORF">SAMN05216288_2406</name>
</gene>
<dbReference type="InterPro" id="IPR029044">
    <property type="entry name" value="Nucleotide-diphossugar_trans"/>
</dbReference>
<evidence type="ECO:0000256" key="6">
    <source>
        <dbReference type="ARBA" id="ARBA00023134"/>
    </source>
</evidence>
<dbReference type="EMBL" id="FRBQ01000002">
    <property type="protein sequence ID" value="SHL76767.1"/>
    <property type="molecule type" value="Genomic_DNA"/>
</dbReference>
<evidence type="ECO:0000256" key="8">
    <source>
        <dbReference type="HAMAP-Rule" id="MF_00316"/>
    </source>
</evidence>
<dbReference type="EC" id="2.7.7.77" evidence="8"/>
<dbReference type="Proteomes" id="UP000184305">
    <property type="component" value="Unassembled WGS sequence"/>
</dbReference>
<evidence type="ECO:0000256" key="5">
    <source>
        <dbReference type="ARBA" id="ARBA00022842"/>
    </source>
</evidence>
<name>A0A1M7DBI1_9GAMM</name>
<dbReference type="CDD" id="cd02503">
    <property type="entry name" value="MobA"/>
    <property type="match status" value="1"/>
</dbReference>
<protein>
    <recommendedName>
        <fullName evidence="8">Molybdenum cofactor guanylyltransferase</fullName>
        <shortName evidence="8">MoCo guanylyltransferase</shortName>
        <ecNumber evidence="8">2.7.7.77</ecNumber>
    </recommendedName>
    <alternativeName>
        <fullName evidence="8">GTP:molybdopterin guanylyltransferase</fullName>
    </alternativeName>
    <alternativeName>
        <fullName evidence="8">Mo-MPT guanylyltransferase</fullName>
    </alternativeName>
    <alternativeName>
        <fullName evidence="8">Molybdopterin guanylyltransferase</fullName>
    </alternativeName>
    <alternativeName>
        <fullName evidence="8">Molybdopterin-guanine dinucleotide synthase</fullName>
        <shortName evidence="8">MGD synthase</shortName>
    </alternativeName>
</protein>
<feature type="binding site" evidence="8">
    <location>
        <position position="74"/>
    </location>
    <ligand>
        <name>GTP</name>
        <dbReference type="ChEBI" id="CHEBI:37565"/>
    </ligand>
</feature>
<feature type="binding site" evidence="8">
    <location>
        <position position="28"/>
    </location>
    <ligand>
        <name>GTP</name>
        <dbReference type="ChEBI" id="CHEBI:37565"/>
    </ligand>
</feature>
<comment type="catalytic activity">
    <reaction evidence="8">
        <text>Mo-molybdopterin + GTP + H(+) = Mo-molybdopterin guanine dinucleotide + diphosphate</text>
        <dbReference type="Rhea" id="RHEA:34243"/>
        <dbReference type="ChEBI" id="CHEBI:15378"/>
        <dbReference type="ChEBI" id="CHEBI:33019"/>
        <dbReference type="ChEBI" id="CHEBI:37565"/>
        <dbReference type="ChEBI" id="CHEBI:71302"/>
        <dbReference type="ChEBI" id="CHEBI:71310"/>
        <dbReference type="EC" id="2.7.7.77"/>
    </reaction>
</comment>
<evidence type="ECO:0000256" key="3">
    <source>
        <dbReference type="ARBA" id="ARBA00022723"/>
    </source>
</evidence>
<dbReference type="HAMAP" id="MF_00316">
    <property type="entry name" value="MobA"/>
    <property type="match status" value="1"/>
</dbReference>
<evidence type="ECO:0000313" key="10">
    <source>
        <dbReference type="EMBL" id="SHL76767.1"/>
    </source>
</evidence>
<keyword evidence="2 8" id="KW-0808">Transferase</keyword>
<organism evidence="10 11">
    <name type="scientific">Phytopseudomonas punonensis</name>
    <dbReference type="NCBI Taxonomy" id="1220495"/>
    <lineage>
        <taxon>Bacteria</taxon>
        <taxon>Pseudomonadati</taxon>
        <taxon>Pseudomonadota</taxon>
        <taxon>Gammaproteobacteria</taxon>
        <taxon>Pseudomonadales</taxon>
        <taxon>Pseudomonadaceae</taxon>
        <taxon>Phytopseudomonas</taxon>
    </lineage>
</organism>
<evidence type="ECO:0000256" key="4">
    <source>
        <dbReference type="ARBA" id="ARBA00022741"/>
    </source>
</evidence>
<dbReference type="PANTHER" id="PTHR19136">
    <property type="entry name" value="MOLYBDENUM COFACTOR GUANYLYLTRANSFERASE"/>
    <property type="match status" value="1"/>
</dbReference>
<comment type="subcellular location">
    <subcellularLocation>
        <location evidence="8">Cytoplasm</location>
    </subcellularLocation>
</comment>
<dbReference type="AlphaFoldDB" id="A0A1M7DBI1"/>
<comment type="caution">
    <text evidence="8">Lacks conserved residue(s) required for the propagation of feature annotation.</text>
</comment>
<accession>A0A1M7DBI1</accession>
<dbReference type="GO" id="GO:0005525">
    <property type="term" value="F:GTP binding"/>
    <property type="evidence" value="ECO:0007669"/>
    <property type="project" value="UniProtKB-UniRule"/>
</dbReference>
<evidence type="ECO:0000256" key="2">
    <source>
        <dbReference type="ARBA" id="ARBA00022679"/>
    </source>
</evidence>
<dbReference type="Pfam" id="PF12804">
    <property type="entry name" value="NTP_transf_3"/>
    <property type="match status" value="1"/>
</dbReference>
<dbReference type="GO" id="GO:0046872">
    <property type="term" value="F:metal ion binding"/>
    <property type="evidence" value="ECO:0007669"/>
    <property type="project" value="UniProtKB-KW"/>
</dbReference>
<comment type="similarity">
    <text evidence="8">Belongs to the MobA family.</text>
</comment>
<evidence type="ECO:0000259" key="9">
    <source>
        <dbReference type="Pfam" id="PF12804"/>
    </source>
</evidence>
<dbReference type="SUPFAM" id="SSF53448">
    <property type="entry name" value="Nucleotide-diphospho-sugar transferases"/>
    <property type="match status" value="1"/>
</dbReference>
<keyword evidence="5 8" id="KW-0460">Magnesium</keyword>
<dbReference type="GO" id="GO:0005737">
    <property type="term" value="C:cytoplasm"/>
    <property type="evidence" value="ECO:0007669"/>
    <property type="project" value="UniProtKB-SubCell"/>
</dbReference>
<dbReference type="RefSeq" id="WP_073264557.1">
    <property type="nucleotide sequence ID" value="NZ_FRBQ01000002.1"/>
</dbReference>
<keyword evidence="7 8" id="KW-0501">Molybdenum cofactor biosynthesis</keyword>
<dbReference type="NCBIfam" id="TIGR02665">
    <property type="entry name" value="molyb_mobA"/>
    <property type="match status" value="1"/>
</dbReference>
<dbReference type="Gene3D" id="3.90.550.10">
    <property type="entry name" value="Spore Coat Polysaccharide Biosynthesis Protein SpsA, Chain A"/>
    <property type="match status" value="1"/>
</dbReference>
<evidence type="ECO:0000313" key="11">
    <source>
        <dbReference type="Proteomes" id="UP000184305"/>
    </source>
</evidence>
<feature type="binding site" evidence="8">
    <location>
        <position position="104"/>
    </location>
    <ligand>
        <name>Mg(2+)</name>
        <dbReference type="ChEBI" id="CHEBI:18420"/>
    </ligand>
</feature>
<feature type="binding site" evidence="8">
    <location>
        <begin position="15"/>
        <end position="17"/>
    </location>
    <ligand>
        <name>GTP</name>
        <dbReference type="ChEBI" id="CHEBI:37565"/>
    </ligand>
</feature>
<feature type="binding site" evidence="8">
    <location>
        <position position="104"/>
    </location>
    <ligand>
        <name>GTP</name>
        <dbReference type="ChEBI" id="CHEBI:37565"/>
    </ligand>
</feature>
<evidence type="ECO:0000256" key="7">
    <source>
        <dbReference type="ARBA" id="ARBA00023150"/>
    </source>
</evidence>